<dbReference type="EMBL" id="LAZR01028189">
    <property type="protein sequence ID" value="KKL63385.1"/>
    <property type="molecule type" value="Genomic_DNA"/>
</dbReference>
<sequence length="75" mass="8555">MEIILGAIVSIFVKVIKRFWKNNPTATLIAVVVASLIAAGVYHWLSIYGWAWETFVMVLTSAGAFHNFIIRRFER</sequence>
<keyword evidence="1" id="KW-1133">Transmembrane helix</keyword>
<dbReference type="AlphaFoldDB" id="A0A0F9G1G7"/>
<evidence type="ECO:0000313" key="2">
    <source>
        <dbReference type="EMBL" id="KKL63385.1"/>
    </source>
</evidence>
<name>A0A0F9G1G7_9ZZZZ</name>
<feature type="transmembrane region" description="Helical" evidence="1">
    <location>
        <begin position="26"/>
        <end position="44"/>
    </location>
</feature>
<reference evidence="2" key="1">
    <citation type="journal article" date="2015" name="Nature">
        <title>Complex archaea that bridge the gap between prokaryotes and eukaryotes.</title>
        <authorList>
            <person name="Spang A."/>
            <person name="Saw J.H."/>
            <person name="Jorgensen S.L."/>
            <person name="Zaremba-Niedzwiedzka K."/>
            <person name="Martijn J."/>
            <person name="Lind A.E."/>
            <person name="van Eijk R."/>
            <person name="Schleper C."/>
            <person name="Guy L."/>
            <person name="Ettema T.J."/>
        </authorList>
    </citation>
    <scope>NUCLEOTIDE SEQUENCE</scope>
</reference>
<gene>
    <name evidence="2" type="ORF">LCGC14_2175630</name>
</gene>
<feature type="transmembrane region" description="Helical" evidence="1">
    <location>
        <begin position="50"/>
        <end position="70"/>
    </location>
</feature>
<protein>
    <submittedName>
        <fullName evidence="2">Uncharacterized protein</fullName>
    </submittedName>
</protein>
<organism evidence="2">
    <name type="scientific">marine sediment metagenome</name>
    <dbReference type="NCBI Taxonomy" id="412755"/>
    <lineage>
        <taxon>unclassified sequences</taxon>
        <taxon>metagenomes</taxon>
        <taxon>ecological metagenomes</taxon>
    </lineage>
</organism>
<keyword evidence="1" id="KW-0812">Transmembrane</keyword>
<evidence type="ECO:0000256" key="1">
    <source>
        <dbReference type="SAM" id="Phobius"/>
    </source>
</evidence>
<comment type="caution">
    <text evidence="2">The sequence shown here is derived from an EMBL/GenBank/DDBJ whole genome shotgun (WGS) entry which is preliminary data.</text>
</comment>
<accession>A0A0F9G1G7</accession>
<proteinExistence type="predicted"/>
<keyword evidence="1" id="KW-0472">Membrane</keyword>